<feature type="transmembrane region" description="Helical" evidence="2">
    <location>
        <begin position="221"/>
        <end position="245"/>
    </location>
</feature>
<keyword evidence="2" id="KW-0472">Membrane</keyword>
<keyword evidence="2" id="KW-0812">Transmembrane</keyword>
<evidence type="ECO:0000256" key="2">
    <source>
        <dbReference type="SAM" id="Phobius"/>
    </source>
</evidence>
<dbReference type="AlphaFoldDB" id="A0A8W8KMX2"/>
<organism evidence="3 4">
    <name type="scientific">Magallana gigas</name>
    <name type="common">Pacific oyster</name>
    <name type="synonym">Crassostrea gigas</name>
    <dbReference type="NCBI Taxonomy" id="29159"/>
    <lineage>
        <taxon>Eukaryota</taxon>
        <taxon>Metazoa</taxon>
        <taxon>Spiralia</taxon>
        <taxon>Lophotrochozoa</taxon>
        <taxon>Mollusca</taxon>
        <taxon>Bivalvia</taxon>
        <taxon>Autobranchia</taxon>
        <taxon>Pteriomorphia</taxon>
        <taxon>Ostreida</taxon>
        <taxon>Ostreoidea</taxon>
        <taxon>Ostreidae</taxon>
        <taxon>Magallana</taxon>
    </lineage>
</organism>
<protein>
    <recommendedName>
        <fullName evidence="5">Uromodulin</fullName>
    </recommendedName>
</protein>
<feature type="region of interest" description="Disordered" evidence="1">
    <location>
        <begin position="259"/>
        <end position="282"/>
    </location>
</feature>
<evidence type="ECO:0000313" key="4">
    <source>
        <dbReference type="Proteomes" id="UP000005408"/>
    </source>
</evidence>
<accession>A0A8W8KMX2</accession>
<dbReference type="RefSeq" id="XP_065930605.1">
    <property type="nucleotide sequence ID" value="XM_066074533.1"/>
</dbReference>
<keyword evidence="2" id="KW-1133">Transmembrane helix</keyword>
<dbReference type="EnsemblMetazoa" id="G24287.1">
    <property type="protein sequence ID" value="G24287.1:cds"/>
    <property type="gene ID" value="G24287"/>
</dbReference>
<evidence type="ECO:0000313" key="3">
    <source>
        <dbReference type="EnsemblMetazoa" id="G24287.1:cds"/>
    </source>
</evidence>
<name>A0A8W8KMX2_MAGGI</name>
<dbReference type="GeneID" id="117681646"/>
<sequence>MSVVGFIVLPNIVVQVVKERDLTTLHWNVTSYNLEEDSMDLVRFFLVSYHWLVGVSTNVIPYQLCTSTFLSNIGNGSVSSDYTPTAAVTCEMLWLNNSWYNDNIFVGLNSTKGCPAKNHCSNQTPLWMKGTLPVSNSRVSKHICKTNATGCCENITDTDIRNCTPFLVYFHRNSTSCDKAYCYENRPYVTPTPGASTSGVVLQINTGYGTTRSGNTYSACIPIWLICLIAIASIICLTLGLILLWRKVNLQRKTHDVDDPARTQTVDVNPKRTMKPGQRIKK</sequence>
<reference evidence="3" key="1">
    <citation type="submission" date="2022-08" db="UniProtKB">
        <authorList>
            <consortium name="EnsemblMetazoa"/>
        </authorList>
    </citation>
    <scope>IDENTIFICATION</scope>
    <source>
        <strain evidence="3">05x7-T-G4-1.051#20</strain>
    </source>
</reference>
<dbReference type="Proteomes" id="UP000005408">
    <property type="component" value="Unassembled WGS sequence"/>
</dbReference>
<proteinExistence type="predicted"/>
<keyword evidence="4" id="KW-1185">Reference proteome</keyword>
<evidence type="ECO:0008006" key="5">
    <source>
        <dbReference type="Google" id="ProtNLM"/>
    </source>
</evidence>
<feature type="compositionally biased region" description="Basic residues" evidence="1">
    <location>
        <begin position="272"/>
        <end position="282"/>
    </location>
</feature>
<evidence type="ECO:0000256" key="1">
    <source>
        <dbReference type="SAM" id="MobiDB-lite"/>
    </source>
</evidence>